<reference evidence="1 2" key="1">
    <citation type="submission" date="2016-09" db="EMBL/GenBank/DDBJ databases">
        <authorList>
            <person name="Capua I."/>
            <person name="De Benedictis P."/>
            <person name="Joannis T."/>
            <person name="Lombin L.H."/>
            <person name="Cattoli G."/>
        </authorList>
    </citation>
    <scope>NUCLEOTIDE SEQUENCE [LARGE SCALE GENOMIC DNA]</scope>
    <source>
        <strain evidence="1 2">IMI 309357</strain>
    </source>
</reference>
<protein>
    <submittedName>
        <fullName evidence="1">Uncharacterized protein</fullName>
    </submittedName>
</protein>
<dbReference type="AlphaFoldDB" id="A0A1G4AV54"/>
<proteinExistence type="predicted"/>
<dbReference type="RefSeq" id="XP_022470217.1">
    <property type="nucleotide sequence ID" value="XM_022623310.1"/>
</dbReference>
<evidence type="ECO:0000313" key="1">
    <source>
        <dbReference type="EMBL" id="OHE93049.1"/>
    </source>
</evidence>
<keyword evidence="2" id="KW-1185">Reference proteome</keyword>
<dbReference type="GeneID" id="34564820"/>
<dbReference type="Proteomes" id="UP000176998">
    <property type="component" value="Unassembled WGS sequence"/>
</dbReference>
<gene>
    <name evidence="1" type="ORF">CORC01_11688</name>
</gene>
<sequence>MLPLSRFLQPSLLVLYGCRRCCWPWSEPGRLDVSPVRRGFETLSFSLFALCNVSSGGAQRCARWQAKIRERADRDSGAGDWRILCLSVGRSVEGVEAEVRRLGERKVEEVGCTRAELYFTGLRGTHEKTGVLETTPREKRSRASSRPCRVDRFQAARLMGTRRQGLWRECHGADCCAVCFVCMEGPRIKLIKCQEISDAGSADASDCCSRRRLLRFPANDCRSRYNLAHGDRLVSGGDGCPRLSCLAEVWTGMRVLT</sequence>
<accession>A0A1G4AV54</accession>
<dbReference type="EMBL" id="MJBS01000130">
    <property type="protein sequence ID" value="OHE93049.1"/>
    <property type="molecule type" value="Genomic_DNA"/>
</dbReference>
<organism evidence="1 2">
    <name type="scientific">Colletotrichum orchidophilum</name>
    <dbReference type="NCBI Taxonomy" id="1209926"/>
    <lineage>
        <taxon>Eukaryota</taxon>
        <taxon>Fungi</taxon>
        <taxon>Dikarya</taxon>
        <taxon>Ascomycota</taxon>
        <taxon>Pezizomycotina</taxon>
        <taxon>Sordariomycetes</taxon>
        <taxon>Hypocreomycetidae</taxon>
        <taxon>Glomerellales</taxon>
        <taxon>Glomerellaceae</taxon>
        <taxon>Colletotrichum</taxon>
    </lineage>
</organism>
<comment type="caution">
    <text evidence="1">The sequence shown here is derived from an EMBL/GenBank/DDBJ whole genome shotgun (WGS) entry which is preliminary data.</text>
</comment>
<name>A0A1G4AV54_9PEZI</name>
<evidence type="ECO:0000313" key="2">
    <source>
        <dbReference type="Proteomes" id="UP000176998"/>
    </source>
</evidence>
<dbReference type="PROSITE" id="PS51257">
    <property type="entry name" value="PROKAR_LIPOPROTEIN"/>
    <property type="match status" value="1"/>
</dbReference>